<dbReference type="KEGG" id="vcn:VOLCADRAFT_84573"/>
<evidence type="ECO:0000313" key="2">
    <source>
        <dbReference type="EMBL" id="EFJ40253.1"/>
    </source>
</evidence>
<dbReference type="InterPro" id="IPR051244">
    <property type="entry name" value="TCAF"/>
</dbReference>
<dbReference type="InterPro" id="IPR031161">
    <property type="entry name" value="Peptidase_M60_dom"/>
</dbReference>
<dbReference type="SMART" id="SM01276">
    <property type="entry name" value="M60-like"/>
    <property type="match status" value="1"/>
</dbReference>
<dbReference type="Gene3D" id="1.10.390.30">
    <property type="entry name" value="Peptidase M60, enhancin-like domain 3"/>
    <property type="match status" value="1"/>
</dbReference>
<evidence type="ECO:0000259" key="1">
    <source>
        <dbReference type="PROSITE" id="PS51723"/>
    </source>
</evidence>
<accession>D8UJ56</accession>
<dbReference type="InterPro" id="IPR035423">
    <property type="entry name" value="M60-like_N"/>
</dbReference>
<dbReference type="Pfam" id="PF13402">
    <property type="entry name" value="Peptidase_M60"/>
    <property type="match status" value="1"/>
</dbReference>
<dbReference type="GO" id="GO:0005886">
    <property type="term" value="C:plasma membrane"/>
    <property type="evidence" value="ECO:0007669"/>
    <property type="project" value="TreeGrafter"/>
</dbReference>
<reference evidence="2 3" key="1">
    <citation type="journal article" date="2010" name="Science">
        <title>Genomic analysis of organismal complexity in the multicellular green alga Volvox carteri.</title>
        <authorList>
            <person name="Prochnik S.E."/>
            <person name="Umen J."/>
            <person name="Nedelcu A.M."/>
            <person name="Hallmann A."/>
            <person name="Miller S.M."/>
            <person name="Nishii I."/>
            <person name="Ferris P."/>
            <person name="Kuo A."/>
            <person name="Mitros T."/>
            <person name="Fritz-Laylin L.K."/>
            <person name="Hellsten U."/>
            <person name="Chapman J."/>
            <person name="Simakov O."/>
            <person name="Rensing S.A."/>
            <person name="Terry A."/>
            <person name="Pangilinan J."/>
            <person name="Kapitonov V."/>
            <person name="Jurka J."/>
            <person name="Salamov A."/>
            <person name="Shapiro H."/>
            <person name="Schmutz J."/>
            <person name="Grimwood J."/>
            <person name="Lindquist E."/>
            <person name="Lucas S."/>
            <person name="Grigoriev I.V."/>
            <person name="Schmitt R."/>
            <person name="Kirk D."/>
            <person name="Rokhsar D.S."/>
        </authorList>
    </citation>
    <scope>NUCLEOTIDE SEQUENCE [LARGE SCALE GENOMIC DNA]</scope>
    <source>
        <strain evidence="3">f. Nagariensis / Eve</strain>
    </source>
</reference>
<dbReference type="PANTHER" id="PTHR15730">
    <property type="entry name" value="EXPERIMENTAL AUTOIMMUNE PROSTATITIS ANTIGEN 2-RELATED"/>
    <property type="match status" value="1"/>
</dbReference>
<sequence length="452" mass="50615">MHTYARTYIHTCNQQVAIDAWTVRRGEISGIRPSLSAAAFPGVPSGNPPSVIVSYTINGTYNRPGYHFGYANWDSPVWRSTGLYALPGQAITVTLSTLSAVGRGLQVQIGAHTDDLTGKATWYRVPQIVNRFDLNTTITSAANPLGGLVFILVPVGATLGSVQITIGGAIRAPYFRLNVTQLNDWNSTIRNYPAPWAELDSGKFVLMLPSRVIRNITNPVPLLEHWNLVMNHMASLANITSARAREERFLVDADISAGWMHSGYPIMAADMYVCMYIHVWMHVQAKGAWGPYHELGHNHQWSEMQFSGTTESFVNLFTVYVLERTGVPPTAWANWDNVSPTGRAALRAKYFADGANWARDWNVWVALDSYLSLKEEFGWIFYRRLYIAYQQMPLPLPADNVQTWIQTSSKLAGVNLVPFYQKWNFTVTQDTINAVASLPTWTSNPFNEQGYN</sequence>
<dbReference type="AlphaFoldDB" id="D8UJ56"/>
<dbReference type="PROSITE" id="PS51723">
    <property type="entry name" value="PEPTIDASE_M60"/>
    <property type="match status" value="1"/>
</dbReference>
<dbReference type="Pfam" id="PF17291">
    <property type="entry name" value="M60-like_N"/>
    <property type="match status" value="1"/>
</dbReference>
<keyword evidence="3" id="KW-1185">Reference proteome</keyword>
<dbReference type="OrthoDB" id="530844at2759"/>
<organism evidence="3">
    <name type="scientific">Volvox carteri f. nagariensis</name>
    <dbReference type="NCBI Taxonomy" id="3068"/>
    <lineage>
        <taxon>Eukaryota</taxon>
        <taxon>Viridiplantae</taxon>
        <taxon>Chlorophyta</taxon>
        <taxon>core chlorophytes</taxon>
        <taxon>Chlorophyceae</taxon>
        <taxon>CS clade</taxon>
        <taxon>Chlamydomonadales</taxon>
        <taxon>Volvocaceae</taxon>
        <taxon>Volvox</taxon>
    </lineage>
</organism>
<evidence type="ECO:0000313" key="3">
    <source>
        <dbReference type="Proteomes" id="UP000001058"/>
    </source>
</evidence>
<dbReference type="GO" id="GO:0090314">
    <property type="term" value="P:positive regulation of protein targeting to membrane"/>
    <property type="evidence" value="ECO:0007669"/>
    <property type="project" value="TreeGrafter"/>
</dbReference>
<proteinExistence type="predicted"/>
<dbReference type="InterPro" id="IPR042279">
    <property type="entry name" value="Pep_M60_3"/>
</dbReference>
<gene>
    <name evidence="2" type="ORF">VOLCADRAFT_84573</name>
</gene>
<dbReference type="PANTHER" id="PTHR15730:SF5">
    <property type="entry name" value="SI:CH211-210B2.2-RELATED"/>
    <property type="match status" value="1"/>
</dbReference>
<dbReference type="Proteomes" id="UP000001058">
    <property type="component" value="Unassembled WGS sequence"/>
</dbReference>
<dbReference type="GO" id="GO:0044325">
    <property type="term" value="F:transmembrane transporter binding"/>
    <property type="evidence" value="ECO:0007669"/>
    <property type="project" value="TreeGrafter"/>
</dbReference>
<dbReference type="RefSeq" id="XP_002958693.1">
    <property type="nucleotide sequence ID" value="XM_002958647.1"/>
</dbReference>
<dbReference type="EMBL" id="GL378422">
    <property type="protein sequence ID" value="EFJ40253.1"/>
    <property type="molecule type" value="Genomic_DNA"/>
</dbReference>
<feature type="domain" description="Peptidase M60" evidence="1">
    <location>
        <begin position="76"/>
        <end position="378"/>
    </location>
</feature>
<protein>
    <recommendedName>
        <fullName evidence="1">Peptidase M60 domain-containing protein</fullName>
    </recommendedName>
</protein>
<dbReference type="InParanoid" id="D8UJ56"/>
<dbReference type="Gene3D" id="3.40.390.80">
    <property type="entry name" value="Peptidase M60, enhancin-like domain 2"/>
    <property type="match status" value="1"/>
</dbReference>
<dbReference type="GeneID" id="9628147"/>
<dbReference type="Gene3D" id="2.60.120.1250">
    <property type="entry name" value="Peptidase M60, enhancin-like domain 1"/>
    <property type="match status" value="1"/>
</dbReference>
<name>D8UJ56_VOLCA</name>
<dbReference type="eggNOG" id="ENOG502QQUS">
    <property type="taxonomic scope" value="Eukaryota"/>
</dbReference>